<accession>A0ABQ7V3L4</accession>
<organism evidence="2 3">
    <name type="scientific">Solanum tuberosum</name>
    <name type="common">Potato</name>
    <dbReference type="NCBI Taxonomy" id="4113"/>
    <lineage>
        <taxon>Eukaryota</taxon>
        <taxon>Viridiplantae</taxon>
        <taxon>Streptophyta</taxon>
        <taxon>Embryophyta</taxon>
        <taxon>Tracheophyta</taxon>
        <taxon>Spermatophyta</taxon>
        <taxon>Magnoliopsida</taxon>
        <taxon>eudicotyledons</taxon>
        <taxon>Gunneridae</taxon>
        <taxon>Pentapetalae</taxon>
        <taxon>asterids</taxon>
        <taxon>lamiids</taxon>
        <taxon>Solanales</taxon>
        <taxon>Solanaceae</taxon>
        <taxon>Solanoideae</taxon>
        <taxon>Solaneae</taxon>
        <taxon>Solanum</taxon>
    </lineage>
</organism>
<dbReference type="InterPro" id="IPR044730">
    <property type="entry name" value="RNase_H-like_dom_plant"/>
</dbReference>
<sequence length="153" mass="16879">MPKQGRRSGICYRSKALITYSLSHLLHSQFGKVRVGESWKSICHLCDASMTSKSVALVRWIKPPLLFVKLNSDGRCRDGICGGGGVVRDSMGALIMAYSIPLGAGTSNWAEAKAMLFGLKWCIERRYRLVIGETYSLLLSSCTSRMCPMLLKA</sequence>
<dbReference type="EMBL" id="JAIVGD010000015">
    <property type="protein sequence ID" value="KAH0758293.1"/>
    <property type="molecule type" value="Genomic_DNA"/>
</dbReference>
<dbReference type="Gene3D" id="3.30.420.10">
    <property type="entry name" value="Ribonuclease H-like superfamily/Ribonuclease H"/>
    <property type="match status" value="1"/>
</dbReference>
<feature type="domain" description="RNase H type-1" evidence="1">
    <location>
        <begin position="71"/>
        <end position="134"/>
    </location>
</feature>
<dbReference type="InterPro" id="IPR002156">
    <property type="entry name" value="RNaseH_domain"/>
</dbReference>
<comment type="caution">
    <text evidence="2">The sequence shown here is derived from an EMBL/GenBank/DDBJ whole genome shotgun (WGS) entry which is preliminary data.</text>
</comment>
<evidence type="ECO:0000313" key="2">
    <source>
        <dbReference type="EMBL" id="KAH0758293.1"/>
    </source>
</evidence>
<dbReference type="PANTHER" id="PTHR47723:SF19">
    <property type="entry name" value="POLYNUCLEOTIDYL TRANSFERASE, RIBONUCLEASE H-LIKE SUPERFAMILY PROTEIN"/>
    <property type="match status" value="1"/>
</dbReference>
<dbReference type="PANTHER" id="PTHR47723">
    <property type="entry name" value="OS05G0353850 PROTEIN"/>
    <property type="match status" value="1"/>
</dbReference>
<dbReference type="Pfam" id="PF13456">
    <property type="entry name" value="RVT_3"/>
    <property type="match status" value="1"/>
</dbReference>
<evidence type="ECO:0000313" key="3">
    <source>
        <dbReference type="Proteomes" id="UP000826656"/>
    </source>
</evidence>
<proteinExistence type="predicted"/>
<dbReference type="SUPFAM" id="SSF53098">
    <property type="entry name" value="Ribonuclease H-like"/>
    <property type="match status" value="1"/>
</dbReference>
<dbReference type="CDD" id="cd06222">
    <property type="entry name" value="RNase_H_like"/>
    <property type="match status" value="1"/>
</dbReference>
<dbReference type="InterPro" id="IPR053151">
    <property type="entry name" value="RNase_H-like"/>
</dbReference>
<dbReference type="InterPro" id="IPR012337">
    <property type="entry name" value="RNaseH-like_sf"/>
</dbReference>
<gene>
    <name evidence="2" type="ORF">KY290_021786</name>
</gene>
<protein>
    <recommendedName>
        <fullName evidence="1">RNase H type-1 domain-containing protein</fullName>
    </recommendedName>
</protein>
<name>A0ABQ7V3L4_SOLTU</name>
<dbReference type="Proteomes" id="UP000826656">
    <property type="component" value="Unassembled WGS sequence"/>
</dbReference>
<reference evidence="2 3" key="1">
    <citation type="journal article" date="2021" name="bioRxiv">
        <title>Chromosome-scale and haplotype-resolved genome assembly of a tetraploid potato cultivar.</title>
        <authorList>
            <person name="Sun H."/>
            <person name="Jiao W.-B."/>
            <person name="Krause K."/>
            <person name="Campoy J.A."/>
            <person name="Goel M."/>
            <person name="Folz-Donahue K."/>
            <person name="Kukat C."/>
            <person name="Huettel B."/>
            <person name="Schneeberger K."/>
        </authorList>
    </citation>
    <scope>NUCLEOTIDE SEQUENCE [LARGE SCALE GENOMIC DNA]</scope>
    <source>
        <strain evidence="2">SolTubOtavaFocal</strain>
        <tissue evidence="2">Leaves</tissue>
    </source>
</reference>
<keyword evidence="3" id="KW-1185">Reference proteome</keyword>
<evidence type="ECO:0000259" key="1">
    <source>
        <dbReference type="Pfam" id="PF13456"/>
    </source>
</evidence>
<dbReference type="InterPro" id="IPR036397">
    <property type="entry name" value="RNaseH_sf"/>
</dbReference>